<reference evidence="5" key="2">
    <citation type="journal article" date="2024" name="Nature">
        <title>Anoxygenic phototroph of the Chloroflexota uses a type I reaction centre.</title>
        <authorList>
            <person name="Tsuji J.M."/>
            <person name="Shaw N.A."/>
            <person name="Nagashima S."/>
            <person name="Venkiteswaran J.J."/>
            <person name="Schiff S.L."/>
            <person name="Watanabe T."/>
            <person name="Fukui M."/>
            <person name="Hanada S."/>
            <person name="Tank M."/>
            <person name="Neufeld J.D."/>
        </authorList>
    </citation>
    <scope>NUCLEOTIDE SEQUENCE</scope>
    <source>
        <strain evidence="5">L227-S17</strain>
    </source>
</reference>
<dbReference type="Proteomes" id="UP001431572">
    <property type="component" value="Chromosome 1"/>
</dbReference>
<organism evidence="4 6">
    <name type="scientific">Candidatus Chlorohelix allophototropha</name>
    <dbReference type="NCBI Taxonomy" id="3003348"/>
    <lineage>
        <taxon>Bacteria</taxon>
        <taxon>Bacillati</taxon>
        <taxon>Chloroflexota</taxon>
        <taxon>Chloroflexia</taxon>
        <taxon>Candidatus Chloroheliales</taxon>
        <taxon>Candidatus Chloroheliaceae</taxon>
        <taxon>Candidatus Chlorohelix</taxon>
    </lineage>
</organism>
<accession>A0A8T7LW13</accession>
<protein>
    <submittedName>
        <fullName evidence="4">GNAT family N-acetyltransferase</fullName>
    </submittedName>
</protein>
<evidence type="ECO:0000256" key="2">
    <source>
        <dbReference type="ARBA" id="ARBA00023315"/>
    </source>
</evidence>
<dbReference type="InterPro" id="IPR050832">
    <property type="entry name" value="Bact_Acetyltransf"/>
</dbReference>
<dbReference type="EMBL" id="CP128399">
    <property type="protein sequence ID" value="WJW66983.1"/>
    <property type="molecule type" value="Genomic_DNA"/>
</dbReference>
<dbReference type="Pfam" id="PF00583">
    <property type="entry name" value="Acetyltransf_1"/>
    <property type="match status" value="1"/>
</dbReference>
<sequence length="195" mass="22513">MITYYEQKQDLINYTIRYATEADILAVRDVARISWDATYSEIIPPETRAIFIKRSYSDQALRHFLNRAGKDNWFLVAESTSSGVVGFCEVMLRPGYNPDAEITRLYFLPEWQGHGIGTALLNEMLAILRGLDPESGLRPPRLWLTVAAQNQPAIAFYQQRGFQFYRDYAINLPETHGIVQALEVKEYMLELNSRR</sequence>
<keyword evidence="7" id="KW-1185">Reference proteome</keyword>
<dbReference type="PANTHER" id="PTHR43877">
    <property type="entry name" value="AMINOALKYLPHOSPHONATE N-ACETYLTRANSFERASE-RELATED-RELATED"/>
    <property type="match status" value="1"/>
</dbReference>
<evidence type="ECO:0000313" key="7">
    <source>
        <dbReference type="Proteomes" id="UP001431572"/>
    </source>
</evidence>
<proteinExistence type="predicted"/>
<dbReference type="PROSITE" id="PS51186">
    <property type="entry name" value="GNAT"/>
    <property type="match status" value="1"/>
</dbReference>
<evidence type="ECO:0000256" key="1">
    <source>
        <dbReference type="ARBA" id="ARBA00022679"/>
    </source>
</evidence>
<dbReference type="InterPro" id="IPR016181">
    <property type="entry name" value="Acyl_CoA_acyltransferase"/>
</dbReference>
<dbReference type="Gene3D" id="3.40.630.30">
    <property type="match status" value="1"/>
</dbReference>
<gene>
    <name evidence="4" type="ORF">HXX08_04410</name>
    <name evidence="5" type="ORF">OZ401_000230</name>
</gene>
<keyword evidence="2" id="KW-0012">Acyltransferase</keyword>
<reference evidence="4 6" key="1">
    <citation type="submission" date="2020-06" db="EMBL/GenBank/DDBJ databases">
        <title>Anoxygenic phototrophic Chloroflexota member uses a Type I reaction center.</title>
        <authorList>
            <person name="Tsuji J.M."/>
            <person name="Shaw N.A."/>
            <person name="Nagashima S."/>
            <person name="Venkiteswaran J."/>
            <person name="Schiff S.L."/>
            <person name="Hanada S."/>
            <person name="Tank M."/>
            <person name="Neufeld J.D."/>
        </authorList>
    </citation>
    <scope>NUCLEOTIDE SEQUENCE [LARGE SCALE GENOMIC DNA]</scope>
    <source>
        <strain evidence="4">L227-S17</strain>
    </source>
</reference>
<dbReference type="InterPro" id="IPR000182">
    <property type="entry name" value="GNAT_dom"/>
</dbReference>
<evidence type="ECO:0000313" key="4">
    <source>
        <dbReference type="EMBL" id="NWJ45103.1"/>
    </source>
</evidence>
<name>A0A8T7LW13_9CHLR</name>
<dbReference type="EMBL" id="JACATZ010000001">
    <property type="protein sequence ID" value="NWJ45103.1"/>
    <property type="molecule type" value="Genomic_DNA"/>
</dbReference>
<dbReference type="SUPFAM" id="SSF55729">
    <property type="entry name" value="Acyl-CoA N-acyltransferases (Nat)"/>
    <property type="match status" value="1"/>
</dbReference>
<dbReference type="CDD" id="cd04301">
    <property type="entry name" value="NAT_SF"/>
    <property type="match status" value="1"/>
</dbReference>
<feature type="domain" description="N-acetyltransferase" evidence="3">
    <location>
        <begin position="14"/>
        <end position="189"/>
    </location>
</feature>
<dbReference type="Proteomes" id="UP000521676">
    <property type="component" value="Unassembled WGS sequence"/>
</dbReference>
<evidence type="ECO:0000259" key="3">
    <source>
        <dbReference type="PROSITE" id="PS51186"/>
    </source>
</evidence>
<dbReference type="GO" id="GO:0016747">
    <property type="term" value="F:acyltransferase activity, transferring groups other than amino-acyl groups"/>
    <property type="evidence" value="ECO:0007669"/>
    <property type="project" value="InterPro"/>
</dbReference>
<evidence type="ECO:0000313" key="6">
    <source>
        <dbReference type="Proteomes" id="UP000521676"/>
    </source>
</evidence>
<keyword evidence="1" id="KW-0808">Transferase</keyword>
<dbReference type="RefSeq" id="WP_341468877.1">
    <property type="nucleotide sequence ID" value="NZ_CP128399.1"/>
</dbReference>
<evidence type="ECO:0000313" key="5">
    <source>
        <dbReference type="EMBL" id="WJW66983.1"/>
    </source>
</evidence>
<dbReference type="AlphaFoldDB" id="A0A8T7LW13"/>